<gene>
    <name evidence="7" type="ORF">EVG20_g7421</name>
</gene>
<feature type="region of interest" description="Disordered" evidence="5">
    <location>
        <begin position="66"/>
        <end position="138"/>
    </location>
</feature>
<comment type="caution">
    <text evidence="7">The sequence shown here is derived from an EMBL/GenBank/DDBJ whole genome shotgun (WGS) entry which is preliminary data.</text>
</comment>
<name>A0A4Y9YFE8_9AGAM</name>
<feature type="region of interest" description="Disordered" evidence="5">
    <location>
        <begin position="308"/>
        <end position="373"/>
    </location>
</feature>
<evidence type="ECO:0000256" key="4">
    <source>
        <dbReference type="PROSITE-ProRule" id="PRU00175"/>
    </source>
</evidence>
<dbReference type="OrthoDB" id="8062037at2759"/>
<evidence type="ECO:0000256" key="5">
    <source>
        <dbReference type="SAM" id="MobiDB-lite"/>
    </source>
</evidence>
<dbReference type="GO" id="GO:0005634">
    <property type="term" value="C:nucleus"/>
    <property type="evidence" value="ECO:0007669"/>
    <property type="project" value="TreeGrafter"/>
</dbReference>
<keyword evidence="3" id="KW-0862">Zinc</keyword>
<evidence type="ECO:0000259" key="6">
    <source>
        <dbReference type="PROSITE" id="PS50089"/>
    </source>
</evidence>
<dbReference type="PANTHER" id="PTHR45931">
    <property type="entry name" value="SI:CH211-59O9.10"/>
    <property type="match status" value="1"/>
</dbReference>
<dbReference type="Gene3D" id="3.30.40.10">
    <property type="entry name" value="Zinc/RING finger domain, C3HC4 (zinc finger)"/>
    <property type="match status" value="1"/>
</dbReference>
<protein>
    <recommendedName>
        <fullName evidence="6">RING-type domain-containing protein</fullName>
    </recommendedName>
</protein>
<sequence>MHTLFSRRSRMEAARIADDTNGSGNGNGTTPGGGIGDGDVEGFSHAIALLRADGMSQERQQQLITRFQRERSEERRRTAMQWGDIEGEHDAPLPPVPRMESQMRRRFGPLPPLSSVEPGTGSGPGAEGSEPPSARHRRGVAAARFRLPSLRNATRPDLPSARERVERIIARTAARESTRYGMRRSPGDFMRDEDFDASYEALISLASTLGDVKPRCTPDHVINSLATGTYQDWANADSDQRCPICLDDYAPADAVTKLSDCPHWLHTECLEVCLHSLRAMQFTTNALFCLQQWLRSATTCPVCRHHVRGPRRESEGPVASSSGSGAGSGSAGPSGPRTVQGIDLSSVPVIDLDLDTDEEEEEMPLSFSDWRFD</sequence>
<feature type="region of interest" description="Disordered" evidence="5">
    <location>
        <begin position="15"/>
        <end position="40"/>
    </location>
</feature>
<feature type="compositionally biased region" description="Basic and acidic residues" evidence="5">
    <location>
        <begin position="67"/>
        <end position="77"/>
    </location>
</feature>
<dbReference type="EMBL" id="SEOQ01000563">
    <property type="protein sequence ID" value="TFY60423.1"/>
    <property type="molecule type" value="Genomic_DNA"/>
</dbReference>
<dbReference type="Proteomes" id="UP000298327">
    <property type="component" value="Unassembled WGS sequence"/>
</dbReference>
<feature type="domain" description="RING-type" evidence="6">
    <location>
        <begin position="242"/>
        <end position="304"/>
    </location>
</feature>
<feature type="compositionally biased region" description="Gly residues" evidence="5">
    <location>
        <begin position="23"/>
        <end position="37"/>
    </location>
</feature>
<keyword evidence="1" id="KW-0479">Metal-binding</keyword>
<feature type="compositionally biased region" description="Acidic residues" evidence="5">
    <location>
        <begin position="352"/>
        <end position="363"/>
    </location>
</feature>
<evidence type="ECO:0000256" key="2">
    <source>
        <dbReference type="ARBA" id="ARBA00022771"/>
    </source>
</evidence>
<dbReference type="STRING" id="205917.A0A4Y9YFE8"/>
<dbReference type="PROSITE" id="PS50089">
    <property type="entry name" value="ZF_RING_2"/>
    <property type="match status" value="1"/>
</dbReference>
<dbReference type="AlphaFoldDB" id="A0A4Y9YFE8"/>
<dbReference type="SUPFAM" id="SSF57850">
    <property type="entry name" value="RING/U-box"/>
    <property type="match status" value="2"/>
</dbReference>
<dbReference type="GO" id="GO:0061630">
    <property type="term" value="F:ubiquitin protein ligase activity"/>
    <property type="evidence" value="ECO:0007669"/>
    <property type="project" value="TreeGrafter"/>
</dbReference>
<evidence type="ECO:0000313" key="8">
    <source>
        <dbReference type="Proteomes" id="UP000298327"/>
    </source>
</evidence>
<reference evidence="7 8" key="1">
    <citation type="submission" date="2019-02" db="EMBL/GenBank/DDBJ databases">
        <title>Genome sequencing of the rare red list fungi Dentipellis fragilis.</title>
        <authorList>
            <person name="Buettner E."/>
            <person name="Kellner H."/>
        </authorList>
    </citation>
    <scope>NUCLEOTIDE SEQUENCE [LARGE SCALE GENOMIC DNA]</scope>
    <source>
        <strain evidence="7 8">DSM 105465</strain>
    </source>
</reference>
<evidence type="ECO:0000256" key="3">
    <source>
        <dbReference type="ARBA" id="ARBA00022833"/>
    </source>
</evidence>
<dbReference type="SMART" id="SM00184">
    <property type="entry name" value="RING"/>
    <property type="match status" value="1"/>
</dbReference>
<proteinExistence type="predicted"/>
<dbReference type="InterPro" id="IPR051834">
    <property type="entry name" value="RING_finger_E3_ligase"/>
</dbReference>
<dbReference type="InterPro" id="IPR013083">
    <property type="entry name" value="Znf_RING/FYVE/PHD"/>
</dbReference>
<keyword evidence="8" id="KW-1185">Reference proteome</keyword>
<accession>A0A4Y9YFE8</accession>
<dbReference type="PANTHER" id="PTHR45931:SF3">
    <property type="entry name" value="RING ZINC FINGER-CONTAINING PROTEIN"/>
    <property type="match status" value="1"/>
</dbReference>
<organism evidence="7 8">
    <name type="scientific">Dentipellis fragilis</name>
    <dbReference type="NCBI Taxonomy" id="205917"/>
    <lineage>
        <taxon>Eukaryota</taxon>
        <taxon>Fungi</taxon>
        <taxon>Dikarya</taxon>
        <taxon>Basidiomycota</taxon>
        <taxon>Agaricomycotina</taxon>
        <taxon>Agaricomycetes</taxon>
        <taxon>Russulales</taxon>
        <taxon>Hericiaceae</taxon>
        <taxon>Dentipellis</taxon>
    </lineage>
</organism>
<dbReference type="InterPro" id="IPR001841">
    <property type="entry name" value="Znf_RING"/>
</dbReference>
<keyword evidence="2 4" id="KW-0863">Zinc-finger</keyword>
<evidence type="ECO:0000313" key="7">
    <source>
        <dbReference type="EMBL" id="TFY60423.1"/>
    </source>
</evidence>
<dbReference type="GO" id="GO:0008270">
    <property type="term" value="F:zinc ion binding"/>
    <property type="evidence" value="ECO:0007669"/>
    <property type="project" value="UniProtKB-KW"/>
</dbReference>
<evidence type="ECO:0000256" key="1">
    <source>
        <dbReference type="ARBA" id="ARBA00022723"/>
    </source>
</evidence>
<dbReference type="GO" id="GO:0006511">
    <property type="term" value="P:ubiquitin-dependent protein catabolic process"/>
    <property type="evidence" value="ECO:0007669"/>
    <property type="project" value="TreeGrafter"/>
</dbReference>